<sequence length="466" mass="52271">MQEALNEYEKRPENNGYVLCMLIFCELFMSFSFLGYIHIEPISITFTYIPVMMAGCLLGPKEAALVGAVFGLASMWKASAFYVSQGDALFSPLMSGRPLQSILLSVGARILFGLVIGILYQIAKSTKNAKKELLGILLVTSIGRTLHAFLVYLFMGILFPGMGFQVSNVLNDTLRWDFPIFLLAADVIICVSYKVSRSDKVQRFWIRIRNVDQMSMSAEQGRKKVIPAVVLSFLASVSVALYFTNRIEIVMARYGLKVSEQVSYDLVHLQIQLLLGIISLAVLVALAMILHLKNFSHLYYEASLDGLTGLMNRKKFFQVGKEKMESLKEEENGKNGFFIMMDVDSFKKINDRYGHPTGDRVLKEIAGYLRDIFADKGIVGRLGGDEFVVLICDGVEKEELETLIGRFRRRIKNIRMQNGNVTCSIGVTPVKKGLSVEKLYRSADQLLYEAKKEGKNQVVFGCQPGK</sequence>
<dbReference type="Gene3D" id="3.30.70.270">
    <property type="match status" value="1"/>
</dbReference>
<evidence type="ECO:0000256" key="1">
    <source>
        <dbReference type="SAM" id="Phobius"/>
    </source>
</evidence>
<organism evidence="3 4">
    <name type="scientific">Candidatus Enterocloster faecavium</name>
    <dbReference type="NCBI Taxonomy" id="2838560"/>
    <lineage>
        <taxon>Bacteria</taxon>
        <taxon>Bacillati</taxon>
        <taxon>Bacillota</taxon>
        <taxon>Clostridia</taxon>
        <taxon>Lachnospirales</taxon>
        <taxon>Lachnospiraceae</taxon>
        <taxon>Enterocloster</taxon>
    </lineage>
</organism>
<keyword evidence="1" id="KW-1133">Transmembrane helix</keyword>
<feature type="transmembrane region" description="Helical" evidence="1">
    <location>
        <begin position="178"/>
        <end position="195"/>
    </location>
</feature>
<feature type="transmembrane region" description="Helical" evidence="1">
    <location>
        <begin position="225"/>
        <end position="244"/>
    </location>
</feature>
<dbReference type="GO" id="GO:0022857">
    <property type="term" value="F:transmembrane transporter activity"/>
    <property type="evidence" value="ECO:0007669"/>
    <property type="project" value="InterPro"/>
</dbReference>
<dbReference type="SMART" id="SM00267">
    <property type="entry name" value="GGDEF"/>
    <property type="match status" value="1"/>
</dbReference>
<keyword evidence="3" id="KW-0808">Transferase</keyword>
<evidence type="ECO:0000313" key="3">
    <source>
        <dbReference type="EMBL" id="HJB07327.1"/>
    </source>
</evidence>
<feature type="transmembrane region" description="Helical" evidence="1">
    <location>
        <begin position="134"/>
        <end position="158"/>
    </location>
</feature>
<dbReference type="Gene3D" id="1.10.1760.20">
    <property type="match status" value="1"/>
</dbReference>
<dbReference type="EC" id="2.7.7.65" evidence="3"/>
<protein>
    <submittedName>
        <fullName evidence="3">Diguanylate cyclase</fullName>
        <ecNumber evidence="3">2.7.7.65</ecNumber>
    </submittedName>
</protein>
<dbReference type="FunFam" id="3.30.70.270:FF:000001">
    <property type="entry name" value="Diguanylate cyclase domain protein"/>
    <property type="match status" value="1"/>
</dbReference>
<dbReference type="GO" id="GO:0052621">
    <property type="term" value="F:diguanylate cyclase activity"/>
    <property type="evidence" value="ECO:0007669"/>
    <property type="project" value="UniProtKB-EC"/>
</dbReference>
<dbReference type="PANTHER" id="PTHR45138">
    <property type="entry name" value="REGULATORY COMPONENTS OF SENSORY TRANSDUCTION SYSTEM"/>
    <property type="match status" value="1"/>
</dbReference>
<accession>A0A9D2RLY7</accession>
<feature type="transmembrane region" description="Helical" evidence="1">
    <location>
        <begin position="102"/>
        <end position="122"/>
    </location>
</feature>
<feature type="transmembrane region" description="Helical" evidence="1">
    <location>
        <begin position="65"/>
        <end position="82"/>
    </location>
</feature>
<dbReference type="PROSITE" id="PS50887">
    <property type="entry name" value="GGDEF"/>
    <property type="match status" value="1"/>
</dbReference>
<dbReference type="GO" id="GO:1902201">
    <property type="term" value="P:negative regulation of bacterial-type flagellum-dependent cell motility"/>
    <property type="evidence" value="ECO:0007669"/>
    <property type="project" value="TreeGrafter"/>
</dbReference>
<dbReference type="GO" id="GO:0043709">
    <property type="term" value="P:cell adhesion involved in single-species biofilm formation"/>
    <property type="evidence" value="ECO:0007669"/>
    <property type="project" value="TreeGrafter"/>
</dbReference>
<gene>
    <name evidence="3" type="ORF">H9716_05610</name>
</gene>
<keyword evidence="3" id="KW-0548">Nucleotidyltransferase</keyword>
<dbReference type="CDD" id="cd01949">
    <property type="entry name" value="GGDEF"/>
    <property type="match status" value="1"/>
</dbReference>
<dbReference type="AlphaFoldDB" id="A0A9D2RLY7"/>
<dbReference type="GO" id="GO:0005886">
    <property type="term" value="C:plasma membrane"/>
    <property type="evidence" value="ECO:0007669"/>
    <property type="project" value="TreeGrafter"/>
</dbReference>
<dbReference type="InterPro" id="IPR029787">
    <property type="entry name" value="Nucleotide_cyclase"/>
</dbReference>
<proteinExistence type="predicted"/>
<reference evidence="3" key="2">
    <citation type="submission" date="2021-04" db="EMBL/GenBank/DDBJ databases">
        <authorList>
            <person name="Gilroy R."/>
        </authorList>
    </citation>
    <scope>NUCLEOTIDE SEQUENCE</scope>
    <source>
        <strain evidence="3">CHK188-4685</strain>
    </source>
</reference>
<dbReference type="Proteomes" id="UP000886804">
    <property type="component" value="Unassembled WGS sequence"/>
</dbReference>
<dbReference type="PANTHER" id="PTHR45138:SF9">
    <property type="entry name" value="DIGUANYLATE CYCLASE DGCM-RELATED"/>
    <property type="match status" value="1"/>
</dbReference>
<evidence type="ECO:0000313" key="4">
    <source>
        <dbReference type="Proteomes" id="UP000886804"/>
    </source>
</evidence>
<dbReference type="EMBL" id="DWYS01000066">
    <property type="protein sequence ID" value="HJB07327.1"/>
    <property type="molecule type" value="Genomic_DNA"/>
</dbReference>
<dbReference type="SUPFAM" id="SSF55073">
    <property type="entry name" value="Nucleotide cyclase"/>
    <property type="match status" value="1"/>
</dbReference>
<dbReference type="NCBIfam" id="TIGR00254">
    <property type="entry name" value="GGDEF"/>
    <property type="match status" value="1"/>
</dbReference>
<keyword evidence="1" id="KW-0472">Membrane</keyword>
<dbReference type="InterPro" id="IPR050469">
    <property type="entry name" value="Diguanylate_Cyclase"/>
</dbReference>
<dbReference type="InterPro" id="IPR024529">
    <property type="entry name" value="ECF_trnsprt_substrate-spec"/>
</dbReference>
<feature type="domain" description="GGDEF" evidence="2">
    <location>
        <begin position="334"/>
        <end position="463"/>
    </location>
</feature>
<feature type="transmembrane region" description="Helical" evidence="1">
    <location>
        <begin position="42"/>
        <end position="58"/>
    </location>
</feature>
<dbReference type="Pfam" id="PF12822">
    <property type="entry name" value="ECF_trnsprt"/>
    <property type="match status" value="1"/>
</dbReference>
<dbReference type="InterPro" id="IPR043128">
    <property type="entry name" value="Rev_trsase/Diguanyl_cyclase"/>
</dbReference>
<comment type="caution">
    <text evidence="3">The sequence shown here is derived from an EMBL/GenBank/DDBJ whole genome shotgun (WGS) entry which is preliminary data.</text>
</comment>
<name>A0A9D2RLY7_9FIRM</name>
<feature type="transmembrane region" description="Helical" evidence="1">
    <location>
        <begin position="16"/>
        <end position="36"/>
    </location>
</feature>
<evidence type="ECO:0000259" key="2">
    <source>
        <dbReference type="PROSITE" id="PS50887"/>
    </source>
</evidence>
<reference evidence="3" key="1">
    <citation type="journal article" date="2021" name="PeerJ">
        <title>Extensive microbial diversity within the chicken gut microbiome revealed by metagenomics and culture.</title>
        <authorList>
            <person name="Gilroy R."/>
            <person name="Ravi A."/>
            <person name="Getino M."/>
            <person name="Pursley I."/>
            <person name="Horton D.L."/>
            <person name="Alikhan N.F."/>
            <person name="Baker D."/>
            <person name="Gharbi K."/>
            <person name="Hall N."/>
            <person name="Watson M."/>
            <person name="Adriaenssens E.M."/>
            <person name="Foster-Nyarko E."/>
            <person name="Jarju S."/>
            <person name="Secka A."/>
            <person name="Antonio M."/>
            <person name="Oren A."/>
            <person name="Chaudhuri R.R."/>
            <person name="La Ragione R."/>
            <person name="Hildebrand F."/>
            <person name="Pallen M.J."/>
        </authorList>
    </citation>
    <scope>NUCLEOTIDE SEQUENCE</scope>
    <source>
        <strain evidence="3">CHK188-4685</strain>
    </source>
</reference>
<keyword evidence="1" id="KW-0812">Transmembrane</keyword>
<feature type="transmembrane region" description="Helical" evidence="1">
    <location>
        <begin position="269"/>
        <end position="290"/>
    </location>
</feature>
<dbReference type="InterPro" id="IPR000160">
    <property type="entry name" value="GGDEF_dom"/>
</dbReference>
<dbReference type="Pfam" id="PF00990">
    <property type="entry name" value="GGDEF"/>
    <property type="match status" value="1"/>
</dbReference>